<comment type="caution">
    <text evidence="2">The sequence shown here is derived from an EMBL/GenBank/DDBJ whole genome shotgun (WGS) entry which is preliminary data.</text>
</comment>
<feature type="signal peptide" evidence="1">
    <location>
        <begin position="1"/>
        <end position="19"/>
    </location>
</feature>
<protein>
    <recommendedName>
        <fullName evidence="4">Lysozyme inhibitor</fullName>
    </recommendedName>
</protein>
<evidence type="ECO:0000313" key="3">
    <source>
        <dbReference type="Proteomes" id="UP000216151"/>
    </source>
</evidence>
<sequence>MRFSLLLLSALGLATPALAAELPVTAEFAAQPAFAPAYHAMSTLPPWVSELKATSVPVEKTSIDGKPYLLGHLCKPHDCAAYQMEVVFTPDGHKAWGFLSVVTNGALYQMPLGEPSAPILAALRAAYATNNPEHPGCNSPAAGKTDQPTP</sequence>
<proteinExistence type="predicted"/>
<reference evidence="2 3" key="1">
    <citation type="submission" date="2017-04" db="EMBL/GenBank/DDBJ databases">
        <title>Kefir bacterial isolates.</title>
        <authorList>
            <person name="Kim Y."/>
            <person name="Blasche S."/>
            <person name="Patil K.R."/>
        </authorList>
    </citation>
    <scope>NUCLEOTIDE SEQUENCE [LARGE SCALE GENOMIC DNA]</scope>
    <source>
        <strain evidence="2 3">KR</strain>
    </source>
</reference>
<dbReference type="RefSeq" id="WP_095349481.1">
    <property type="nucleotide sequence ID" value="NZ_JAMYZV010000006.1"/>
</dbReference>
<evidence type="ECO:0000256" key="1">
    <source>
        <dbReference type="SAM" id="SignalP"/>
    </source>
</evidence>
<dbReference type="OrthoDB" id="9033596at2"/>
<dbReference type="AlphaFoldDB" id="A0A269XZ32"/>
<feature type="chain" id="PRO_5012921915" description="Lysozyme inhibitor" evidence="1">
    <location>
        <begin position="20"/>
        <end position="150"/>
    </location>
</feature>
<dbReference type="InterPro" id="IPR036501">
    <property type="entry name" value="Inhibitor_vert_lysozyme_sf"/>
</dbReference>
<gene>
    <name evidence="2" type="ORF">B8X00_05530</name>
</gene>
<evidence type="ECO:0000313" key="2">
    <source>
        <dbReference type="EMBL" id="PAK78564.1"/>
    </source>
</evidence>
<keyword evidence="3" id="KW-1185">Reference proteome</keyword>
<dbReference type="EMBL" id="NCXK01000004">
    <property type="protein sequence ID" value="PAK78564.1"/>
    <property type="molecule type" value="Genomic_DNA"/>
</dbReference>
<evidence type="ECO:0008006" key="4">
    <source>
        <dbReference type="Google" id="ProtNLM"/>
    </source>
</evidence>
<dbReference type="Pfam" id="PF08816">
    <property type="entry name" value="Ivy"/>
    <property type="match status" value="1"/>
</dbReference>
<accession>A0A269XZ32</accession>
<organism evidence="2 3">
    <name type="scientific">Acetobacter fabarum</name>
    <dbReference type="NCBI Taxonomy" id="483199"/>
    <lineage>
        <taxon>Bacteria</taxon>
        <taxon>Pseudomonadati</taxon>
        <taxon>Pseudomonadota</taxon>
        <taxon>Alphaproteobacteria</taxon>
        <taxon>Acetobacterales</taxon>
        <taxon>Acetobacteraceae</taxon>
        <taxon>Acetobacter</taxon>
    </lineage>
</organism>
<dbReference type="Gene3D" id="3.40.1420.10">
    <property type="entry name" value="Inhibitor of vertebrate lysozyme"/>
    <property type="match status" value="1"/>
</dbReference>
<dbReference type="Proteomes" id="UP000216151">
    <property type="component" value="Unassembled WGS sequence"/>
</dbReference>
<keyword evidence="1" id="KW-0732">Signal</keyword>
<name>A0A269XZ32_9PROT</name>
<dbReference type="SUPFAM" id="SSF89872">
    <property type="entry name" value="Inhibitor of vertebrate lysozyme, Ivy"/>
    <property type="match status" value="1"/>
</dbReference>